<keyword evidence="4" id="KW-1185">Reference proteome</keyword>
<dbReference type="RefSeq" id="WP_149668876.1">
    <property type="nucleotide sequence ID" value="NZ_VTUZ01000003.1"/>
</dbReference>
<sequence>MKIAIAGGSIAGLACALTLTCTGHDVHVYERSATPLRGRGGGVVVLRQMLRFLEQHGQRTRSMLAVPTHRRRWIDMDGHVIRDDPELLPFSSWDAVYRSLCSMLPPGAIHYGHHVASVAEDADGVDIRFDVGSSAVRADVLIAADGTGSRLRSLLFPGSASSYAGYIAWRGVVDENAFKRDHVADLIENMTLHRSDAELFMTFLIPALDGSLESGTRRFNWLWYRNEPDESSTDSFLTGRDGRRHHVSVAPGELSEPSLAYLHRAALERLPRIVSQLVTATPAPFLQSISDALSPSFAKGRIALVGDAACTLRPHTGSGTSKAADDAVSLAQALATPAPDVVTALDDWAARRRSAVEPLLLKGPRLAQSFGLGYPSH</sequence>
<dbReference type="Pfam" id="PF01494">
    <property type="entry name" value="FAD_binding_3"/>
    <property type="match status" value="1"/>
</dbReference>
<reference evidence="3 4" key="1">
    <citation type="submission" date="2019-08" db="EMBL/GenBank/DDBJ databases">
        <title>Paraburkholderia sp. DCY113.</title>
        <authorList>
            <person name="Kang J."/>
        </authorList>
    </citation>
    <scope>NUCLEOTIDE SEQUENCE [LARGE SCALE GENOMIC DNA]</scope>
    <source>
        <strain evidence="3 4">DCY113</strain>
    </source>
</reference>
<dbReference type="AlphaFoldDB" id="A0A5B0HG85"/>
<dbReference type="GO" id="GO:0071949">
    <property type="term" value="F:FAD binding"/>
    <property type="evidence" value="ECO:0007669"/>
    <property type="project" value="InterPro"/>
</dbReference>
<dbReference type="PRINTS" id="PR00420">
    <property type="entry name" value="RNGMNOXGNASE"/>
</dbReference>
<dbReference type="InterPro" id="IPR054707">
    <property type="entry name" value="DhpH_subs-bd"/>
</dbReference>
<feature type="domain" description="FAD-binding" evidence="1">
    <location>
        <begin position="295"/>
        <end position="339"/>
    </location>
</feature>
<dbReference type="Pfam" id="PF22607">
    <property type="entry name" value="FAD_binding-like"/>
    <property type="match status" value="1"/>
</dbReference>
<feature type="domain" description="2,6-dihydroxypyridine 3-monooxygenase substrate binding" evidence="2">
    <location>
        <begin position="163"/>
        <end position="291"/>
    </location>
</feature>
<proteinExistence type="predicted"/>
<dbReference type="InterPro" id="IPR036188">
    <property type="entry name" value="FAD/NAD-bd_sf"/>
</dbReference>
<protein>
    <recommendedName>
        <fullName evidence="5">2-polyprenyl-6-methoxyphenol hydroxylase-like FAD-dependent oxidoreductase</fullName>
    </recommendedName>
</protein>
<evidence type="ECO:0000259" key="1">
    <source>
        <dbReference type="Pfam" id="PF01494"/>
    </source>
</evidence>
<accession>A0A5B0HG85</accession>
<gene>
    <name evidence="3" type="ORF">FVF58_05420</name>
</gene>
<name>A0A5B0HG85_9BURK</name>
<organism evidence="3 4">
    <name type="scientific">Paraburkholderia panacisoli</name>
    <dbReference type="NCBI Taxonomy" id="2603818"/>
    <lineage>
        <taxon>Bacteria</taxon>
        <taxon>Pseudomonadati</taxon>
        <taxon>Pseudomonadota</taxon>
        <taxon>Betaproteobacteria</taxon>
        <taxon>Burkholderiales</taxon>
        <taxon>Burkholderiaceae</taxon>
        <taxon>Paraburkholderia</taxon>
    </lineage>
</organism>
<dbReference type="SUPFAM" id="SSF51905">
    <property type="entry name" value="FAD/NAD(P)-binding domain"/>
    <property type="match status" value="1"/>
</dbReference>
<dbReference type="Proteomes" id="UP000325273">
    <property type="component" value="Unassembled WGS sequence"/>
</dbReference>
<evidence type="ECO:0008006" key="5">
    <source>
        <dbReference type="Google" id="ProtNLM"/>
    </source>
</evidence>
<dbReference type="PANTHER" id="PTHR47469">
    <property type="entry name" value="MONOOXYGENASE-LIKE"/>
    <property type="match status" value="1"/>
</dbReference>
<dbReference type="PANTHER" id="PTHR47469:SF2">
    <property type="entry name" value="OS06G0597600 PROTEIN"/>
    <property type="match status" value="1"/>
</dbReference>
<evidence type="ECO:0000313" key="3">
    <source>
        <dbReference type="EMBL" id="KAA1014309.1"/>
    </source>
</evidence>
<dbReference type="NCBIfam" id="NF005566">
    <property type="entry name" value="PRK07236.1"/>
    <property type="match status" value="1"/>
</dbReference>
<dbReference type="EMBL" id="VTUZ01000003">
    <property type="protein sequence ID" value="KAA1014309.1"/>
    <property type="molecule type" value="Genomic_DNA"/>
</dbReference>
<dbReference type="SUPFAM" id="SSF54373">
    <property type="entry name" value="FAD-linked reductases, C-terminal domain"/>
    <property type="match status" value="1"/>
</dbReference>
<dbReference type="Gene3D" id="3.50.50.60">
    <property type="entry name" value="FAD/NAD(P)-binding domain"/>
    <property type="match status" value="2"/>
</dbReference>
<dbReference type="InterPro" id="IPR053212">
    <property type="entry name" value="DHP_3-monooxygenase"/>
</dbReference>
<dbReference type="InterPro" id="IPR002938">
    <property type="entry name" value="FAD-bd"/>
</dbReference>
<dbReference type="PROSITE" id="PS51257">
    <property type="entry name" value="PROKAR_LIPOPROTEIN"/>
    <property type="match status" value="1"/>
</dbReference>
<evidence type="ECO:0000313" key="4">
    <source>
        <dbReference type="Proteomes" id="UP000325273"/>
    </source>
</evidence>
<evidence type="ECO:0000259" key="2">
    <source>
        <dbReference type="Pfam" id="PF22607"/>
    </source>
</evidence>
<comment type="caution">
    <text evidence="3">The sequence shown here is derived from an EMBL/GenBank/DDBJ whole genome shotgun (WGS) entry which is preliminary data.</text>
</comment>